<feature type="transmembrane region" description="Helical" evidence="1">
    <location>
        <begin position="260"/>
        <end position="277"/>
    </location>
</feature>
<feature type="transmembrane region" description="Helical" evidence="1">
    <location>
        <begin position="48"/>
        <end position="71"/>
    </location>
</feature>
<keyword evidence="1" id="KW-0472">Membrane</keyword>
<feature type="transmembrane region" description="Helical" evidence="1">
    <location>
        <begin position="14"/>
        <end position="36"/>
    </location>
</feature>
<dbReference type="AlphaFoldDB" id="A0A1F7GB69"/>
<sequence length="284" mass="31055">MGTPEGILFQTSLIAAYVAGIVALFAPCCVTFLLPAYLGNVFKEKERVLFMTLVFGAGIFVVLLPAVLGVATLSKFFFDNHDTVYFFGAIVMFITSVVTFLGIKLPMPRLGNVNSQKTDIFSIFTLGVFSGITSACCAPVLIGILTLTFLSPNFFGALSIGAMYVLGMVTPLLLISVFLDGKMPGVKILRRCLFTVKIFRKEFAVLTSNLIAAGVFAFTGWLILVLTLQGKLAMNSQETFTKLIQNSAQAIDGYIGNNQLLNIIFVLMVFIFLYWLAGKIKKRK</sequence>
<evidence type="ECO:0000313" key="3">
    <source>
        <dbReference type="Proteomes" id="UP000178372"/>
    </source>
</evidence>
<reference evidence="2 3" key="1">
    <citation type="journal article" date="2016" name="Nat. Commun.">
        <title>Thousands of microbial genomes shed light on interconnected biogeochemical processes in an aquifer system.</title>
        <authorList>
            <person name="Anantharaman K."/>
            <person name="Brown C.T."/>
            <person name="Hug L.A."/>
            <person name="Sharon I."/>
            <person name="Castelle C.J."/>
            <person name="Probst A.J."/>
            <person name="Thomas B.C."/>
            <person name="Singh A."/>
            <person name="Wilkins M.J."/>
            <person name="Karaoz U."/>
            <person name="Brodie E.L."/>
            <person name="Williams K.H."/>
            <person name="Hubbard S.S."/>
            <person name="Banfield J.F."/>
        </authorList>
    </citation>
    <scope>NUCLEOTIDE SEQUENCE [LARGE SCALE GENOMIC DNA]</scope>
</reference>
<dbReference type="EMBL" id="MFZF01000020">
    <property type="protein sequence ID" value="OGK16148.1"/>
    <property type="molecule type" value="Genomic_DNA"/>
</dbReference>
<dbReference type="PANTHER" id="PTHR31272">
    <property type="entry name" value="CYTOCHROME C-TYPE BIOGENESIS PROTEIN HI_1454-RELATED"/>
    <property type="match status" value="1"/>
</dbReference>
<dbReference type="PANTHER" id="PTHR31272:SF9">
    <property type="entry name" value="BLL1027 PROTEIN"/>
    <property type="match status" value="1"/>
</dbReference>
<protein>
    <submittedName>
        <fullName evidence="2">Uncharacterized protein</fullName>
    </submittedName>
</protein>
<evidence type="ECO:0000256" key="1">
    <source>
        <dbReference type="SAM" id="Phobius"/>
    </source>
</evidence>
<dbReference type="Proteomes" id="UP000178372">
    <property type="component" value="Unassembled WGS sequence"/>
</dbReference>
<evidence type="ECO:0000313" key="2">
    <source>
        <dbReference type="EMBL" id="OGK16148.1"/>
    </source>
</evidence>
<keyword evidence="1" id="KW-1133">Transmembrane helix</keyword>
<comment type="caution">
    <text evidence="2">The sequence shown here is derived from an EMBL/GenBank/DDBJ whole genome shotgun (WGS) entry which is preliminary data.</text>
</comment>
<feature type="transmembrane region" description="Helical" evidence="1">
    <location>
        <begin position="155"/>
        <end position="181"/>
    </location>
</feature>
<gene>
    <name evidence="2" type="ORF">A2690_01780</name>
</gene>
<feature type="transmembrane region" description="Helical" evidence="1">
    <location>
        <begin position="202"/>
        <end position="224"/>
    </location>
</feature>
<name>A0A1F7GB69_9BACT</name>
<proteinExistence type="predicted"/>
<dbReference type="InterPro" id="IPR051790">
    <property type="entry name" value="Cytochrome_c-biogenesis_DsbD"/>
</dbReference>
<feature type="transmembrane region" description="Helical" evidence="1">
    <location>
        <begin position="123"/>
        <end position="149"/>
    </location>
</feature>
<organism evidence="2 3">
    <name type="scientific">Candidatus Roizmanbacteria bacterium RIFCSPHIGHO2_01_FULL_39_12b</name>
    <dbReference type="NCBI Taxonomy" id="1802030"/>
    <lineage>
        <taxon>Bacteria</taxon>
        <taxon>Candidatus Roizmaniibacteriota</taxon>
    </lineage>
</organism>
<keyword evidence="1" id="KW-0812">Transmembrane</keyword>
<feature type="transmembrane region" description="Helical" evidence="1">
    <location>
        <begin position="83"/>
        <end position="103"/>
    </location>
</feature>
<accession>A0A1F7GB69</accession>